<dbReference type="GO" id="GO:0009055">
    <property type="term" value="F:electron transfer activity"/>
    <property type="evidence" value="ECO:0007669"/>
    <property type="project" value="UniProtKB-UniRule"/>
</dbReference>
<gene>
    <name evidence="15" type="primary">pyrK</name>
    <name evidence="19" type="ORF">E0Y62_02095</name>
</gene>
<evidence type="ECO:0000256" key="5">
    <source>
        <dbReference type="ARBA" id="ARBA00022630"/>
    </source>
</evidence>
<dbReference type="FunFam" id="3.40.50.80:FF:000017">
    <property type="entry name" value="Dihydroorotate dehydrogenase B (NAD(+)), electron transfer subunit"/>
    <property type="match status" value="1"/>
</dbReference>
<evidence type="ECO:0000256" key="1">
    <source>
        <dbReference type="ARBA" id="ARBA00004715"/>
    </source>
</evidence>
<dbReference type="PROSITE" id="PS51384">
    <property type="entry name" value="FAD_FR"/>
    <property type="match status" value="1"/>
</dbReference>
<dbReference type="GO" id="GO:0046872">
    <property type="term" value="F:metal ion binding"/>
    <property type="evidence" value="ECO:0007669"/>
    <property type="project" value="UniProtKB-KW"/>
</dbReference>
<dbReference type="InterPro" id="IPR023455">
    <property type="entry name" value="Dihydroorotate_DHASE_ETsu"/>
</dbReference>
<dbReference type="STRING" id="1742358.GCA_001439605_00738"/>
<evidence type="ECO:0000313" key="19">
    <source>
        <dbReference type="EMBL" id="TCJ06047.1"/>
    </source>
</evidence>
<comment type="function">
    <text evidence="15">Responsible for channeling the electrons from the oxidation of dihydroorotate from the FMN redox center in the PyrD type B subunit to the ultimate electron acceptor NAD(+).</text>
</comment>
<evidence type="ECO:0000256" key="6">
    <source>
        <dbReference type="ARBA" id="ARBA00022714"/>
    </source>
</evidence>
<dbReference type="AlphaFoldDB" id="A0A4R1AZF5"/>
<keyword evidence="12 15" id="KW-0411">Iron-sulfur</keyword>
<feature type="binding site" evidence="15 16">
    <location>
        <begin position="77"/>
        <end position="78"/>
    </location>
    <ligand>
        <name>FAD</name>
        <dbReference type="ChEBI" id="CHEBI:57692"/>
    </ligand>
</feature>
<dbReference type="InterPro" id="IPR019480">
    <property type="entry name" value="Dihydroorotate_DH_Fe-S-bd"/>
</dbReference>
<dbReference type="PANTHER" id="PTHR43513:SF3">
    <property type="entry name" value="DIHYDROOROTATE DEHYDROGENASE B (NAD(+)), ELECTRON TRANSFER SUBUNIT-RELATED"/>
    <property type="match status" value="1"/>
</dbReference>
<dbReference type="Gene3D" id="3.40.50.80">
    <property type="entry name" value="Nucleotide-binding domain of ferredoxin-NADP reductase (FNR) module"/>
    <property type="match status" value="1"/>
</dbReference>
<keyword evidence="20" id="KW-1185">Reference proteome</keyword>
<dbReference type="GO" id="GO:0044205">
    <property type="term" value="P:'de novo' UMP biosynthetic process"/>
    <property type="evidence" value="ECO:0007669"/>
    <property type="project" value="UniProtKB-UniRule"/>
</dbReference>
<dbReference type="CDD" id="cd06218">
    <property type="entry name" value="DHOD_e_trans"/>
    <property type="match status" value="1"/>
</dbReference>
<feature type="binding site" evidence="15 17">
    <location>
        <position position="229"/>
    </location>
    <ligand>
        <name>[2Fe-2S] cluster</name>
        <dbReference type="ChEBI" id="CHEBI:190135"/>
    </ligand>
</feature>
<dbReference type="OrthoDB" id="9778346at2"/>
<dbReference type="SUPFAM" id="SSF52343">
    <property type="entry name" value="Ferredoxin reductase-like, C-terminal NADP-linked domain"/>
    <property type="match status" value="1"/>
</dbReference>
<feature type="binding site" evidence="15 17">
    <location>
        <position position="226"/>
    </location>
    <ligand>
        <name>[2Fe-2S] cluster</name>
        <dbReference type="ChEBI" id="CHEBI:190135"/>
    </ligand>
</feature>
<dbReference type="PANTHER" id="PTHR43513">
    <property type="entry name" value="DIHYDROOROTATE DEHYDROGENASE B (NAD(+)), ELECTRON TRANSFER SUBUNIT"/>
    <property type="match status" value="1"/>
</dbReference>
<keyword evidence="11 15" id="KW-0408">Iron</keyword>
<dbReference type="Gene3D" id="2.40.30.10">
    <property type="entry name" value="Translation factors"/>
    <property type="match status" value="1"/>
</dbReference>
<dbReference type="UniPathway" id="UPA00070">
    <property type="reaction ID" value="UER00945"/>
</dbReference>
<dbReference type="NCBIfam" id="NF000799">
    <property type="entry name" value="PRK00054.1-4"/>
    <property type="match status" value="1"/>
</dbReference>
<dbReference type="Gene3D" id="2.10.240.10">
    <property type="entry name" value="Dihydroorotate dehydrogenase, electron transfer subunit"/>
    <property type="match status" value="1"/>
</dbReference>
<accession>A0A4R1AZF5</accession>
<dbReference type="InterPro" id="IPR012165">
    <property type="entry name" value="Cyt_c3_hydrogenase_gsu"/>
</dbReference>
<dbReference type="FunFam" id="2.10.240.10:FF:000001">
    <property type="entry name" value="Dihydroorotate dehydrogenase B (NAD(+)), electron transfer subunit"/>
    <property type="match status" value="1"/>
</dbReference>
<sequence>MTKKELCQIVSQAEIAEHIFKLTLQGELVREMNEPGQFVHLKVSDYAEPLLRRPISISDINKDENQFTMIYRAEGRGTALLSERKPGDFVDVLGPLGNGFPIEAASNGETALLVGGGIGVPPLYELSKRLVKRGVKVIHVLGFQSENVVFYDEDFTKLGETYVATVDGSYGTKGFVTNIIEDRKLTFDVLYSCGPTPMLKALENNYKDKKVYLSLEERMGCGIGACFACVCHTADDPSGHTYKKVCSDGPVFKAGEVLL</sequence>
<evidence type="ECO:0000256" key="11">
    <source>
        <dbReference type="ARBA" id="ARBA00023004"/>
    </source>
</evidence>
<feature type="binding site" evidence="15 16">
    <location>
        <begin position="53"/>
        <end position="56"/>
    </location>
    <ligand>
        <name>FAD</name>
        <dbReference type="ChEBI" id="CHEBI:57692"/>
    </ligand>
</feature>
<evidence type="ECO:0000256" key="15">
    <source>
        <dbReference type="HAMAP-Rule" id="MF_01211"/>
    </source>
</evidence>
<evidence type="ECO:0000256" key="7">
    <source>
        <dbReference type="ARBA" id="ARBA00022723"/>
    </source>
</evidence>
<comment type="pathway">
    <text evidence="1 15">Pyrimidine metabolism; UMP biosynthesis via de novo pathway; orotate from (S)-dihydroorotate (NAD(+) route): step 1/1.</text>
</comment>
<dbReference type="NCBIfam" id="NF000797">
    <property type="entry name" value="PRK00054.1-2"/>
    <property type="match status" value="1"/>
</dbReference>
<feature type="binding site" evidence="15 17">
    <location>
        <position position="246"/>
    </location>
    <ligand>
        <name>[2Fe-2S] cluster</name>
        <dbReference type="ChEBI" id="CHEBI:190135"/>
    </ligand>
</feature>
<evidence type="ECO:0000256" key="14">
    <source>
        <dbReference type="ARBA" id="ARBA00082223"/>
    </source>
</evidence>
<evidence type="ECO:0000259" key="18">
    <source>
        <dbReference type="PROSITE" id="PS51384"/>
    </source>
</evidence>
<evidence type="ECO:0000256" key="3">
    <source>
        <dbReference type="ARBA" id="ARBA00011669"/>
    </source>
</evidence>
<organism evidence="19 20">
    <name type="scientific">Cytobacillus praedii</name>
    <dbReference type="NCBI Taxonomy" id="1742358"/>
    <lineage>
        <taxon>Bacteria</taxon>
        <taxon>Bacillati</taxon>
        <taxon>Bacillota</taxon>
        <taxon>Bacilli</taxon>
        <taxon>Bacillales</taxon>
        <taxon>Bacillaceae</taxon>
        <taxon>Cytobacillus</taxon>
    </lineage>
</organism>
<reference evidence="19 20" key="1">
    <citation type="submission" date="2019-03" db="EMBL/GenBank/DDBJ databases">
        <authorList>
            <person name="Jensen L."/>
            <person name="Storgaard J."/>
            <person name="Sulaj E."/>
            <person name="Schramm A."/>
            <person name="Marshall I.P.G."/>
        </authorList>
    </citation>
    <scope>NUCLEOTIDE SEQUENCE [LARGE SCALE GENOMIC DNA]</scope>
    <source>
        <strain evidence="19 20">2017H2G3</strain>
    </source>
</reference>
<dbReference type="EMBL" id="SJTH01000002">
    <property type="protein sequence ID" value="TCJ06047.1"/>
    <property type="molecule type" value="Genomic_DNA"/>
</dbReference>
<evidence type="ECO:0000256" key="8">
    <source>
        <dbReference type="ARBA" id="ARBA00022827"/>
    </source>
</evidence>
<dbReference type="InterPro" id="IPR017938">
    <property type="entry name" value="Riboflavin_synthase-like_b-brl"/>
</dbReference>
<keyword evidence="10 15" id="KW-0249">Electron transport</keyword>
<keyword evidence="4 15" id="KW-0813">Transport</keyword>
<keyword evidence="6 15" id="KW-0001">2Fe-2S</keyword>
<protein>
    <recommendedName>
        <fullName evidence="13 15">Dihydroorotate dehydrogenase B (NAD(+)), electron transfer subunit</fullName>
    </recommendedName>
    <alternativeName>
        <fullName evidence="14 15">Dihydroorotate oxidase B, electron transfer subunit</fullName>
    </alternativeName>
</protein>
<comment type="subunit">
    <text evidence="3 15">Heterotetramer of 2 PyrK and 2 PyrD type B subunits.</text>
</comment>
<dbReference type="GO" id="GO:0051537">
    <property type="term" value="F:2 iron, 2 sulfur cluster binding"/>
    <property type="evidence" value="ECO:0007669"/>
    <property type="project" value="UniProtKB-KW"/>
</dbReference>
<evidence type="ECO:0000256" key="4">
    <source>
        <dbReference type="ARBA" id="ARBA00022448"/>
    </source>
</evidence>
<name>A0A4R1AZF5_9BACI</name>
<keyword evidence="9 15" id="KW-0665">Pyrimidine biosynthesis</keyword>
<dbReference type="GO" id="GO:0050660">
    <property type="term" value="F:flavin adenine dinucleotide binding"/>
    <property type="evidence" value="ECO:0007669"/>
    <property type="project" value="InterPro"/>
</dbReference>
<dbReference type="InterPro" id="IPR050353">
    <property type="entry name" value="PyrK_electron_transfer"/>
</dbReference>
<evidence type="ECO:0000256" key="12">
    <source>
        <dbReference type="ARBA" id="ARBA00023014"/>
    </source>
</evidence>
<feature type="binding site" evidence="15 17">
    <location>
        <position position="221"/>
    </location>
    <ligand>
        <name>[2Fe-2S] cluster</name>
        <dbReference type="ChEBI" id="CHEBI:190135"/>
    </ligand>
</feature>
<feature type="domain" description="FAD-binding FR-type" evidence="18">
    <location>
        <begin position="2"/>
        <end position="102"/>
    </location>
</feature>
<evidence type="ECO:0000256" key="10">
    <source>
        <dbReference type="ARBA" id="ARBA00022982"/>
    </source>
</evidence>
<feature type="binding site" evidence="15 16">
    <location>
        <begin position="70"/>
        <end position="72"/>
    </location>
    <ligand>
        <name>FAD</name>
        <dbReference type="ChEBI" id="CHEBI:57692"/>
    </ligand>
</feature>
<dbReference type="GO" id="GO:0016491">
    <property type="term" value="F:oxidoreductase activity"/>
    <property type="evidence" value="ECO:0007669"/>
    <property type="project" value="InterPro"/>
</dbReference>
<comment type="similarity">
    <text evidence="2 15">Belongs to the PyrK family.</text>
</comment>
<keyword evidence="8 15" id="KW-0274">FAD</keyword>
<comment type="caution">
    <text evidence="19">The sequence shown here is derived from an EMBL/GenBank/DDBJ whole genome shotgun (WGS) entry which is preliminary data.</text>
</comment>
<dbReference type="Proteomes" id="UP000293846">
    <property type="component" value="Unassembled WGS sequence"/>
</dbReference>
<dbReference type="PIRSF" id="PIRSF006816">
    <property type="entry name" value="Cyc3_hyd_g"/>
    <property type="match status" value="1"/>
</dbReference>
<dbReference type="SUPFAM" id="SSF63380">
    <property type="entry name" value="Riboflavin synthase domain-like"/>
    <property type="match status" value="1"/>
</dbReference>
<dbReference type="HAMAP" id="MF_01211">
    <property type="entry name" value="DHODB_Fe_S_bind"/>
    <property type="match status" value="1"/>
</dbReference>
<dbReference type="InterPro" id="IPR037117">
    <property type="entry name" value="Dihydroorotate_DH_ele_sf"/>
</dbReference>
<dbReference type="Pfam" id="PF10418">
    <property type="entry name" value="DHODB_Fe-S_bind"/>
    <property type="match status" value="1"/>
</dbReference>
<evidence type="ECO:0000256" key="2">
    <source>
        <dbReference type="ARBA" id="ARBA00006422"/>
    </source>
</evidence>
<evidence type="ECO:0000256" key="9">
    <source>
        <dbReference type="ARBA" id="ARBA00022975"/>
    </source>
</evidence>
<comment type="cofactor">
    <cofactor evidence="15">
        <name>[2Fe-2S] cluster</name>
        <dbReference type="ChEBI" id="CHEBI:190135"/>
    </cofactor>
    <text evidence="15">Binds 1 [2Fe-2S] cluster per subunit.</text>
</comment>
<dbReference type="InterPro" id="IPR017927">
    <property type="entry name" value="FAD-bd_FR_type"/>
</dbReference>
<comment type="cofactor">
    <cofactor evidence="15 16">
        <name>FAD</name>
        <dbReference type="ChEBI" id="CHEBI:57692"/>
    </cofactor>
    <text evidence="15 16">Binds 1 FAD per subunit.</text>
</comment>
<evidence type="ECO:0000256" key="17">
    <source>
        <dbReference type="PIRSR" id="PIRSR006816-2"/>
    </source>
</evidence>
<evidence type="ECO:0000256" key="16">
    <source>
        <dbReference type="PIRSR" id="PIRSR006816-1"/>
    </source>
</evidence>
<evidence type="ECO:0000256" key="13">
    <source>
        <dbReference type="ARBA" id="ARBA00069792"/>
    </source>
</evidence>
<keyword evidence="5 15" id="KW-0285">Flavoprotein</keyword>
<dbReference type="InterPro" id="IPR039261">
    <property type="entry name" value="FNR_nucleotide-bd"/>
</dbReference>
<keyword evidence="7 15" id="KW-0479">Metal-binding</keyword>
<evidence type="ECO:0000313" key="20">
    <source>
        <dbReference type="Proteomes" id="UP000293846"/>
    </source>
</evidence>
<dbReference type="RefSeq" id="WP_131235896.1">
    <property type="nucleotide sequence ID" value="NZ_SJTH01000002.1"/>
</dbReference>
<proteinExistence type="inferred from homology"/>
<comment type="cofactor">
    <cofactor evidence="17">
        <name>[2Fe-2S] cluster</name>
        <dbReference type="ChEBI" id="CHEBI:190135"/>
    </cofactor>
    <text evidence="17">Binds 1 [2Fe-2S] cluster per subunit.</text>
</comment>